<dbReference type="AlphaFoldDB" id="A0A420DYN7"/>
<evidence type="ECO:0000256" key="1">
    <source>
        <dbReference type="SAM" id="MobiDB-lite"/>
    </source>
</evidence>
<comment type="caution">
    <text evidence="2">The sequence shown here is derived from an EMBL/GenBank/DDBJ whole genome shotgun (WGS) entry which is preliminary data.</text>
</comment>
<organism evidence="2 3">
    <name type="scientific">Tenacibaculum lutimaris</name>
    <dbReference type="NCBI Taxonomy" id="285258"/>
    <lineage>
        <taxon>Bacteria</taxon>
        <taxon>Pseudomonadati</taxon>
        <taxon>Bacteroidota</taxon>
        <taxon>Flavobacteriia</taxon>
        <taxon>Flavobacteriales</taxon>
        <taxon>Flavobacteriaceae</taxon>
        <taxon>Tenacibaculum</taxon>
    </lineage>
</organism>
<dbReference type="Proteomes" id="UP000285780">
    <property type="component" value="Unassembled WGS sequence"/>
</dbReference>
<protein>
    <submittedName>
        <fullName evidence="2">Uncharacterized protein</fullName>
    </submittedName>
</protein>
<dbReference type="EMBL" id="RAQM01000012">
    <property type="protein sequence ID" value="RKF02912.1"/>
    <property type="molecule type" value="Genomic_DNA"/>
</dbReference>
<sequence>MSSEEKGKLVNKNAPRPSSTQIRKTLDNYLK</sequence>
<evidence type="ECO:0000313" key="3">
    <source>
        <dbReference type="Proteomes" id="UP000285780"/>
    </source>
</evidence>
<gene>
    <name evidence="2" type="ORF">C8N26_2559</name>
</gene>
<evidence type="ECO:0000313" key="2">
    <source>
        <dbReference type="EMBL" id="RKF02912.1"/>
    </source>
</evidence>
<reference evidence="2 3" key="1">
    <citation type="submission" date="2018-09" db="EMBL/GenBank/DDBJ databases">
        <title>Genomic Encyclopedia of Archaeal and Bacterial Type Strains, Phase II (KMG-II): from individual species to whole genera.</title>
        <authorList>
            <person name="Goeker M."/>
        </authorList>
    </citation>
    <scope>NUCLEOTIDE SEQUENCE [LARGE SCALE GENOMIC DNA]</scope>
    <source>
        <strain evidence="2 3">DSM 16505</strain>
    </source>
</reference>
<name>A0A420DYN7_9FLAO</name>
<feature type="region of interest" description="Disordered" evidence="1">
    <location>
        <begin position="1"/>
        <end position="31"/>
    </location>
</feature>
<proteinExistence type="predicted"/>
<accession>A0A420DYN7</accession>
<keyword evidence="3" id="KW-1185">Reference proteome</keyword>